<protein>
    <submittedName>
        <fullName evidence="1">YfbU family protein</fullName>
    </submittedName>
</protein>
<keyword evidence="2" id="KW-1185">Reference proteome</keyword>
<dbReference type="Gene3D" id="1.10.3190.10">
    <property type="entry name" value="yfbu gene product, domain 2"/>
    <property type="match status" value="1"/>
</dbReference>
<dbReference type="SUPFAM" id="SSF116960">
    <property type="entry name" value="YfbU-like"/>
    <property type="match status" value="1"/>
</dbReference>
<dbReference type="InterPro" id="IPR023146">
    <property type="entry name" value="YfbU_alpha-helical_sf"/>
</dbReference>
<dbReference type="Proteomes" id="UP001061302">
    <property type="component" value="Chromosome"/>
</dbReference>
<proteinExistence type="predicted"/>
<reference evidence="1" key="1">
    <citation type="submission" date="2022-10" db="EMBL/GenBank/DDBJ databases">
        <title>Chitiniphilus purpureus sp. nov., a novel chitin-degrading bacterium isolated from crawfish pond sediment.</title>
        <authorList>
            <person name="Li K."/>
        </authorList>
    </citation>
    <scope>NUCLEOTIDE SEQUENCE</scope>
    <source>
        <strain evidence="1">CD1</strain>
    </source>
</reference>
<evidence type="ECO:0000313" key="1">
    <source>
        <dbReference type="EMBL" id="UXY14851.1"/>
    </source>
</evidence>
<evidence type="ECO:0000313" key="2">
    <source>
        <dbReference type="Proteomes" id="UP001061302"/>
    </source>
</evidence>
<name>A0ABY6DKG9_9NEIS</name>
<dbReference type="InterPro" id="IPR005587">
    <property type="entry name" value="UPF0304_YfbU"/>
</dbReference>
<gene>
    <name evidence="1" type="ORF">N8I74_16255</name>
</gene>
<dbReference type="EMBL" id="CP106753">
    <property type="protein sequence ID" value="UXY14851.1"/>
    <property type="molecule type" value="Genomic_DNA"/>
</dbReference>
<accession>A0ABY6DKG9</accession>
<dbReference type="Pfam" id="PF03887">
    <property type="entry name" value="YfbU"/>
    <property type="match status" value="1"/>
</dbReference>
<dbReference type="RefSeq" id="WP_263124174.1">
    <property type="nucleotide sequence ID" value="NZ_CP106753.1"/>
</dbReference>
<organism evidence="1 2">
    <name type="scientific">Chitiniphilus purpureus</name>
    <dbReference type="NCBI Taxonomy" id="2981137"/>
    <lineage>
        <taxon>Bacteria</taxon>
        <taxon>Pseudomonadati</taxon>
        <taxon>Pseudomonadota</taxon>
        <taxon>Betaproteobacteria</taxon>
        <taxon>Neisseriales</taxon>
        <taxon>Chitinibacteraceae</taxon>
        <taxon>Chitiniphilus</taxon>
    </lineage>
</organism>
<sequence>MASERFEMRIDSDLLERLDQWRQGEDDTPSRAEAVRRLIEAGLAHDNKGRAPHLSDGEKLIAMMLAELIKKTGVEVDTNVDLVEKVILGGHYWALGWEMPGIFHGHADKQSRVRFVVDVLDMWSFMEEAFEGLGEESKARLAKEADPFGKHVQFLGFDGNNESEHLGIARFLINDLDRFSRFREGHRDLNSHCPTLEGYGRMLRVFEPIRQTLVGRSLNVDELAAILNSRRAS</sequence>